<dbReference type="SUPFAM" id="SSF159594">
    <property type="entry name" value="XCC0632-like"/>
    <property type="match status" value="1"/>
</dbReference>
<sequence>MRTLVISATALLSLLLAGCASPPKQANQYSLVASPVGELANVNNDVSGMMEVRRVLVADYLDDPRLMAQVGDNKLLSLPRQRWASPLSRELAALTVETMSHALPQVKVLNGADLEHETMLFDVEVNRFHLISDSQLRVAGRYQIKQANGDYVTGEFLREASFSPGNYDEAVSQMRSIWIEEITKVALTIK</sequence>
<proteinExistence type="predicted"/>
<protein>
    <submittedName>
        <fullName evidence="3">PqiC family protein</fullName>
    </submittedName>
</protein>
<keyword evidence="4" id="KW-1185">Reference proteome</keyword>
<dbReference type="EMBL" id="JAHZSS010000004">
    <property type="protein sequence ID" value="MBW8190463.1"/>
    <property type="molecule type" value="Genomic_DNA"/>
</dbReference>
<dbReference type="RefSeq" id="WP_220103147.1">
    <property type="nucleotide sequence ID" value="NZ_JAHZSS010000004.1"/>
</dbReference>
<feature type="signal peptide" evidence="1">
    <location>
        <begin position="1"/>
        <end position="26"/>
    </location>
</feature>
<gene>
    <name evidence="3" type="ORF">K0504_05385</name>
</gene>
<dbReference type="PROSITE" id="PS51257">
    <property type="entry name" value="PROKAR_LIPOPROTEIN"/>
    <property type="match status" value="1"/>
</dbReference>
<dbReference type="Pfam" id="PF03886">
    <property type="entry name" value="ABC_trans_aux"/>
    <property type="match status" value="1"/>
</dbReference>
<comment type="caution">
    <text evidence="3">The sequence shown here is derived from an EMBL/GenBank/DDBJ whole genome shotgun (WGS) entry which is preliminary data.</text>
</comment>
<evidence type="ECO:0000256" key="1">
    <source>
        <dbReference type="SAM" id="SignalP"/>
    </source>
</evidence>
<reference evidence="3" key="1">
    <citation type="submission" date="2021-07" db="EMBL/GenBank/DDBJ databases">
        <title>Neiella marina sp. nov., isolated from the intestinal content of sea cucumber Apostichopus japonicus.</title>
        <authorList>
            <person name="Bai X."/>
        </authorList>
    </citation>
    <scope>NUCLEOTIDE SEQUENCE</scope>
    <source>
        <strain evidence="3">126</strain>
    </source>
</reference>
<evidence type="ECO:0000259" key="2">
    <source>
        <dbReference type="Pfam" id="PF03886"/>
    </source>
</evidence>
<feature type="domain" description="ABC-type transport auxiliary lipoprotein component" evidence="2">
    <location>
        <begin position="40"/>
        <end position="180"/>
    </location>
</feature>
<evidence type="ECO:0000313" key="4">
    <source>
        <dbReference type="Proteomes" id="UP001166251"/>
    </source>
</evidence>
<dbReference type="Proteomes" id="UP001166251">
    <property type="component" value="Unassembled WGS sequence"/>
</dbReference>
<evidence type="ECO:0000313" key="3">
    <source>
        <dbReference type="EMBL" id="MBW8190463.1"/>
    </source>
</evidence>
<keyword evidence="1" id="KW-0732">Signal</keyword>
<name>A0ABS7EEW1_9GAMM</name>
<feature type="chain" id="PRO_5047409327" evidence="1">
    <location>
        <begin position="27"/>
        <end position="190"/>
    </location>
</feature>
<dbReference type="Gene3D" id="3.40.50.10610">
    <property type="entry name" value="ABC-type transport auxiliary lipoprotein component"/>
    <property type="match status" value="1"/>
</dbReference>
<organism evidence="3 4">
    <name type="scientific">Neiella holothuriorum</name>
    <dbReference type="NCBI Taxonomy" id="2870530"/>
    <lineage>
        <taxon>Bacteria</taxon>
        <taxon>Pseudomonadati</taxon>
        <taxon>Pseudomonadota</taxon>
        <taxon>Gammaproteobacteria</taxon>
        <taxon>Alteromonadales</taxon>
        <taxon>Echinimonadaceae</taxon>
        <taxon>Neiella</taxon>
    </lineage>
</organism>
<dbReference type="InterPro" id="IPR005586">
    <property type="entry name" value="ABC_trans_aux"/>
</dbReference>
<accession>A0ABS7EEW1</accession>